<evidence type="ECO:0000256" key="6">
    <source>
        <dbReference type="ARBA" id="ARBA00023004"/>
    </source>
</evidence>
<dbReference type="CDD" id="cd03214">
    <property type="entry name" value="ABC_Iron-Siderophores_B12_Hemin"/>
    <property type="match status" value="1"/>
</dbReference>
<reference evidence="10" key="1">
    <citation type="journal article" date="2012" name="PLoS ONE">
        <title>Gene sets for utilization of primary and secondary nutrition supplies in the distal gut of endangered iberian lynx.</title>
        <authorList>
            <person name="Alcaide M."/>
            <person name="Messina E."/>
            <person name="Richter M."/>
            <person name="Bargiela R."/>
            <person name="Peplies J."/>
            <person name="Huws S.A."/>
            <person name="Newbold C.J."/>
            <person name="Golyshin P.N."/>
            <person name="Simon M.A."/>
            <person name="Lopez G."/>
            <person name="Yakimov M.M."/>
            <person name="Ferrer M."/>
        </authorList>
    </citation>
    <scope>NUCLEOTIDE SEQUENCE</scope>
</reference>
<evidence type="ECO:0000313" key="10">
    <source>
        <dbReference type="EMBL" id="EJW89891.1"/>
    </source>
</evidence>
<evidence type="ECO:0000256" key="3">
    <source>
        <dbReference type="ARBA" id="ARBA00022475"/>
    </source>
</evidence>
<evidence type="ECO:0000256" key="2">
    <source>
        <dbReference type="ARBA" id="ARBA00022448"/>
    </source>
</evidence>
<accession>J9F4R3</accession>
<keyword evidence="5 10" id="KW-0067">ATP-binding</keyword>
<evidence type="ECO:0000256" key="7">
    <source>
        <dbReference type="ARBA" id="ARBA00023065"/>
    </source>
</evidence>
<evidence type="ECO:0000256" key="4">
    <source>
        <dbReference type="ARBA" id="ARBA00022741"/>
    </source>
</evidence>
<comment type="subcellular location">
    <subcellularLocation>
        <location evidence="1">Cell membrane</location>
        <topology evidence="1">Peripheral membrane protein</topology>
    </subcellularLocation>
</comment>
<dbReference type="GO" id="GO:0006811">
    <property type="term" value="P:monoatomic ion transport"/>
    <property type="evidence" value="ECO:0007669"/>
    <property type="project" value="UniProtKB-KW"/>
</dbReference>
<dbReference type="PANTHER" id="PTHR42771">
    <property type="entry name" value="IRON(3+)-HYDROXAMATE IMPORT ATP-BINDING PROTEIN FHUC"/>
    <property type="match status" value="1"/>
</dbReference>
<dbReference type="GO" id="GO:0005524">
    <property type="term" value="F:ATP binding"/>
    <property type="evidence" value="ECO:0007669"/>
    <property type="project" value="UniProtKB-KW"/>
</dbReference>
<evidence type="ECO:0000256" key="1">
    <source>
        <dbReference type="ARBA" id="ARBA00004202"/>
    </source>
</evidence>
<dbReference type="EMBL" id="AMCI01009189">
    <property type="protein sequence ID" value="EJW89891.1"/>
    <property type="molecule type" value="Genomic_DNA"/>
</dbReference>
<dbReference type="GO" id="GO:0016887">
    <property type="term" value="F:ATP hydrolysis activity"/>
    <property type="evidence" value="ECO:0007669"/>
    <property type="project" value="InterPro"/>
</dbReference>
<dbReference type="SMART" id="SM00382">
    <property type="entry name" value="AAA"/>
    <property type="match status" value="1"/>
</dbReference>
<dbReference type="PANTHER" id="PTHR42771:SF2">
    <property type="entry name" value="IRON(3+)-HYDROXAMATE IMPORT ATP-BINDING PROTEIN FHUC"/>
    <property type="match status" value="1"/>
</dbReference>
<keyword evidence="4" id="KW-0547">Nucleotide-binding</keyword>
<comment type="caution">
    <text evidence="10">The sequence shown here is derived from an EMBL/GenBank/DDBJ whole genome shotgun (WGS) entry which is preliminary data.</text>
</comment>
<dbReference type="InterPro" id="IPR003439">
    <property type="entry name" value="ABC_transporter-like_ATP-bd"/>
</dbReference>
<dbReference type="InterPro" id="IPR051535">
    <property type="entry name" value="Siderophore_ABC-ATPase"/>
</dbReference>
<dbReference type="AlphaFoldDB" id="J9F4R3"/>
<organism evidence="10">
    <name type="scientific">gut metagenome</name>
    <dbReference type="NCBI Taxonomy" id="749906"/>
    <lineage>
        <taxon>unclassified sequences</taxon>
        <taxon>metagenomes</taxon>
        <taxon>organismal metagenomes</taxon>
    </lineage>
</organism>
<dbReference type="InterPro" id="IPR027417">
    <property type="entry name" value="P-loop_NTPase"/>
</dbReference>
<evidence type="ECO:0000259" key="9">
    <source>
        <dbReference type="PROSITE" id="PS50893"/>
    </source>
</evidence>
<gene>
    <name evidence="10" type="ORF">EVA_22002</name>
</gene>
<dbReference type="Pfam" id="PF00005">
    <property type="entry name" value="ABC_tran"/>
    <property type="match status" value="1"/>
</dbReference>
<feature type="domain" description="ABC transporter" evidence="9">
    <location>
        <begin position="29"/>
        <end position="269"/>
    </location>
</feature>
<sequence length="283" mass="31023">MVLFSDFLSDERCISGFLCNFAEMNIPILQIQELTTGYISGRHRHIVGQGLTAALSSGSFTALIGTNGAGKSTLLRTLVGLQPPLEGQVVWQGRAVNDYSRQELSRTLAVVLTQRLAGEGLSVADVVEMGRIPYTGIRGQLGEKDRAVVTQAMEVTGVSGLAYRRVSSLSDGERQRVMIAKALAQETPVILLDEPTAFLDYPSKVLLFRLLRRLASEHHKTVIMTTHDLELTFQLAGQLWLLSPEGLTEGNPADLAATGKLEQFFAGEGLRFDRQHLRFDITP</sequence>
<dbReference type="GO" id="GO:0005886">
    <property type="term" value="C:plasma membrane"/>
    <property type="evidence" value="ECO:0007669"/>
    <property type="project" value="UniProtKB-SubCell"/>
</dbReference>
<dbReference type="InterPro" id="IPR003593">
    <property type="entry name" value="AAA+_ATPase"/>
</dbReference>
<evidence type="ECO:0000256" key="8">
    <source>
        <dbReference type="ARBA" id="ARBA00023136"/>
    </source>
</evidence>
<dbReference type="PROSITE" id="PS50893">
    <property type="entry name" value="ABC_TRANSPORTER_2"/>
    <property type="match status" value="1"/>
</dbReference>
<keyword evidence="7" id="KW-0406">Ion transport</keyword>
<dbReference type="SUPFAM" id="SSF52540">
    <property type="entry name" value="P-loop containing nucleoside triphosphate hydrolases"/>
    <property type="match status" value="1"/>
</dbReference>
<keyword evidence="2" id="KW-0813">Transport</keyword>
<evidence type="ECO:0000256" key="5">
    <source>
        <dbReference type="ARBA" id="ARBA00022840"/>
    </source>
</evidence>
<dbReference type="Gene3D" id="3.40.50.300">
    <property type="entry name" value="P-loop containing nucleotide triphosphate hydrolases"/>
    <property type="match status" value="1"/>
</dbReference>
<protein>
    <submittedName>
        <fullName evidence="10">Iron(III) ABC transporter ATP-binding protein</fullName>
    </submittedName>
</protein>
<keyword evidence="6" id="KW-0408">Iron</keyword>
<name>J9F4R3_9ZZZZ</name>
<keyword evidence="8" id="KW-0472">Membrane</keyword>
<keyword evidence="3" id="KW-1003">Cell membrane</keyword>
<proteinExistence type="predicted"/>